<protein>
    <recommendedName>
        <fullName evidence="1">protein acetyllysine N-acetyltransferase</fullName>
        <ecNumber evidence="1">2.3.1.286</ecNumber>
    </recommendedName>
</protein>
<keyword evidence="4" id="KW-0479">Metal-binding</keyword>
<dbReference type="Gene3D" id="3.40.50.1220">
    <property type="entry name" value="TPP-binding domain"/>
    <property type="match status" value="1"/>
</dbReference>
<evidence type="ECO:0000256" key="2">
    <source>
        <dbReference type="ARBA" id="ARBA00022679"/>
    </source>
</evidence>
<evidence type="ECO:0000256" key="3">
    <source>
        <dbReference type="ARBA" id="ARBA00023027"/>
    </source>
</evidence>
<evidence type="ECO:0000256" key="4">
    <source>
        <dbReference type="PROSITE-ProRule" id="PRU00236"/>
    </source>
</evidence>
<dbReference type="EC" id="2.3.1.286" evidence="1"/>
<dbReference type="EMBL" id="JBEWLZ010000004">
    <property type="protein sequence ID" value="MET1489933.1"/>
    <property type="molecule type" value="Genomic_DNA"/>
</dbReference>
<dbReference type="NCBIfam" id="NF001753">
    <property type="entry name" value="PRK00481.1-3"/>
    <property type="match status" value="1"/>
</dbReference>
<dbReference type="PANTHER" id="PTHR11085">
    <property type="entry name" value="NAD-DEPENDENT PROTEIN DEACYLASE SIRTUIN-5, MITOCHONDRIAL-RELATED"/>
    <property type="match status" value="1"/>
</dbReference>
<keyword evidence="7" id="KW-1185">Reference proteome</keyword>
<feature type="binding site" evidence="4">
    <location>
        <position position="137"/>
    </location>
    <ligand>
        <name>Zn(2+)</name>
        <dbReference type="ChEBI" id="CHEBI:29105"/>
    </ligand>
</feature>
<evidence type="ECO:0000256" key="1">
    <source>
        <dbReference type="ARBA" id="ARBA00012928"/>
    </source>
</evidence>
<feature type="domain" description="Deacetylase sirtuin-type" evidence="5">
    <location>
        <begin position="1"/>
        <end position="255"/>
    </location>
</feature>
<dbReference type="InterPro" id="IPR026590">
    <property type="entry name" value="Ssirtuin_cat_dom"/>
</dbReference>
<feature type="binding site" evidence="4">
    <location>
        <position position="159"/>
    </location>
    <ligand>
        <name>Zn(2+)</name>
        <dbReference type="ChEBI" id="CHEBI:29105"/>
    </ligand>
</feature>
<name>A0ABV2CPZ6_9RHOO</name>
<dbReference type="InterPro" id="IPR003000">
    <property type="entry name" value="Sirtuin"/>
</dbReference>
<dbReference type="GO" id="GO:0034979">
    <property type="term" value="F:NAD-dependent protein lysine deacetylase activity"/>
    <property type="evidence" value="ECO:0007669"/>
    <property type="project" value="UniProtKB-EC"/>
</dbReference>
<keyword evidence="2 6" id="KW-0808">Transferase</keyword>
<dbReference type="InterPro" id="IPR026591">
    <property type="entry name" value="Sirtuin_cat_small_dom_sf"/>
</dbReference>
<dbReference type="InterPro" id="IPR029035">
    <property type="entry name" value="DHS-like_NAD/FAD-binding_dom"/>
</dbReference>
<sequence>MDTLPGLEETAARILEARRVLVITGAGISADSGLPTYRGFGGLYNDELTEDGMPIEVALSGEVMRRDPAITWKHLARIEATCRGARPNAAHEVIAALQERVPTTVLTQNIDGFHRRAGSRDLIEIHGDLFELDCTHCGHHETVADYSQLTVLPPPCPHCLGHLRPRVVLFGEALPRAAIQRLEAVMQEGYDVVFSIGTTSVFPYIAQPFAIAGETGALAIEVNPGDTAVSRHADLRWRSGAAEALTRLWRALGERGN</sequence>
<dbReference type="PROSITE" id="PS50305">
    <property type="entry name" value="SIRTUIN"/>
    <property type="match status" value="1"/>
</dbReference>
<organism evidence="6 7">
    <name type="scientific">Uliginosibacterium paludis</name>
    <dbReference type="NCBI Taxonomy" id="1615952"/>
    <lineage>
        <taxon>Bacteria</taxon>
        <taxon>Pseudomonadati</taxon>
        <taxon>Pseudomonadota</taxon>
        <taxon>Betaproteobacteria</taxon>
        <taxon>Rhodocyclales</taxon>
        <taxon>Zoogloeaceae</taxon>
        <taxon>Uliginosibacterium</taxon>
    </lineage>
</organism>
<dbReference type="Gene3D" id="3.30.1600.10">
    <property type="entry name" value="SIR2/SIRT2 'Small Domain"/>
    <property type="match status" value="1"/>
</dbReference>
<accession>A0ABV2CPZ6</accession>
<dbReference type="SUPFAM" id="SSF52467">
    <property type="entry name" value="DHS-like NAD/FAD-binding domain"/>
    <property type="match status" value="1"/>
</dbReference>
<keyword evidence="6" id="KW-0012">Acyltransferase</keyword>
<comment type="caution">
    <text evidence="6">The sequence shown here is derived from an EMBL/GenBank/DDBJ whole genome shotgun (WGS) entry which is preliminary data.</text>
</comment>
<dbReference type="PANTHER" id="PTHR11085:SF4">
    <property type="entry name" value="NAD-DEPENDENT PROTEIN DEACYLASE"/>
    <property type="match status" value="1"/>
</dbReference>
<feature type="binding site" evidence="4">
    <location>
        <position position="134"/>
    </location>
    <ligand>
        <name>Zn(2+)</name>
        <dbReference type="ChEBI" id="CHEBI:29105"/>
    </ligand>
</feature>
<dbReference type="InterPro" id="IPR050134">
    <property type="entry name" value="NAD-dep_sirtuin_deacylases"/>
</dbReference>
<evidence type="ECO:0000259" key="5">
    <source>
        <dbReference type="PROSITE" id="PS50305"/>
    </source>
</evidence>
<dbReference type="RefSeq" id="WP_345923270.1">
    <property type="nucleotide sequence ID" value="NZ_JBDIVF010000001.1"/>
</dbReference>
<reference evidence="6 7" key="1">
    <citation type="submission" date="2024-07" db="EMBL/GenBank/DDBJ databases">
        <title>Uliginosibacterium paludis KCTC:42655.</title>
        <authorList>
            <person name="Kim M.K."/>
        </authorList>
    </citation>
    <scope>NUCLEOTIDE SEQUENCE [LARGE SCALE GENOMIC DNA]</scope>
    <source>
        <strain evidence="6 7">KCTC 42655</strain>
    </source>
</reference>
<dbReference type="CDD" id="cd01407">
    <property type="entry name" value="SIR2-fam"/>
    <property type="match status" value="1"/>
</dbReference>
<feature type="active site" description="Proton acceptor" evidence="4">
    <location>
        <position position="126"/>
    </location>
</feature>
<feature type="binding site" evidence="4">
    <location>
        <position position="156"/>
    </location>
    <ligand>
        <name>Zn(2+)</name>
        <dbReference type="ChEBI" id="CHEBI:29105"/>
    </ligand>
</feature>
<keyword evidence="3" id="KW-0520">NAD</keyword>
<keyword evidence="4" id="KW-0862">Zinc</keyword>
<gene>
    <name evidence="6" type="ORF">ABVT11_08845</name>
</gene>
<evidence type="ECO:0000313" key="6">
    <source>
        <dbReference type="EMBL" id="MET1489933.1"/>
    </source>
</evidence>
<proteinExistence type="predicted"/>
<evidence type="ECO:0000313" key="7">
    <source>
        <dbReference type="Proteomes" id="UP001548590"/>
    </source>
</evidence>
<dbReference type="Proteomes" id="UP001548590">
    <property type="component" value="Unassembled WGS sequence"/>
</dbReference>
<dbReference type="Pfam" id="PF02146">
    <property type="entry name" value="SIR2"/>
    <property type="match status" value="1"/>
</dbReference>